<keyword evidence="1" id="KW-1133">Transmembrane helix</keyword>
<sequence length="477" mass="51107">MTAAERRRILWPLVGFAVVLMMLPPLLLGGLTRVTRIEIGNDSQIRQASAVAGDLATELGRAAQAGIPLDRIPGLEKHLAELRAQYPSIRFFALISPKGEVMHFSGPQDSRKSLVGRLARLALGPGDDTADRPIERRTGGVAINRIAVETQDGDATLLFGVEPAIQAPTVTPEYFMLASMMAVLFLLGLPILYDLCRRFLFRPIRQLDFLFAEAAAGRFHTMPLREVHPELHGLLRLWNNEVLSLEERNAQFEAFAGEARAAADDPAVARAIERLQRPALRPFRVESGLDLADIRFGAEMRVPAMMLAFLAAVTFGNWPGAISGIVMVASLLAGGLGGYVLAQRHRMLVRGLLSGGCVAMAIVMLVSAVMPFLLQADDVPGAVWILPNALLLGFLLGATVRQPPSGEGGDGGPVGITGNTVSATWHEMPRLLVHVAAGICAAAIWSVSGPSMVADTLEAWIAAAALPMIAARLQSKP</sequence>
<comment type="caution">
    <text evidence="2">The sequence shown here is derived from an EMBL/GenBank/DDBJ whole genome shotgun (WGS) entry which is preliminary data.</text>
</comment>
<protein>
    <submittedName>
        <fullName evidence="2">Uncharacterized protein</fullName>
    </submittedName>
</protein>
<keyword evidence="1" id="KW-0812">Transmembrane</keyword>
<feature type="transmembrane region" description="Helical" evidence="1">
    <location>
        <begin position="431"/>
        <end position="447"/>
    </location>
</feature>
<feature type="transmembrane region" description="Helical" evidence="1">
    <location>
        <begin position="324"/>
        <end position="342"/>
    </location>
</feature>
<proteinExistence type="predicted"/>
<keyword evidence="1" id="KW-0472">Membrane</keyword>
<gene>
    <name evidence="2" type="ORF">ACFOGJ_24425</name>
</gene>
<feature type="transmembrane region" description="Helical" evidence="1">
    <location>
        <begin position="349"/>
        <end position="370"/>
    </location>
</feature>
<evidence type="ECO:0000256" key="1">
    <source>
        <dbReference type="SAM" id="Phobius"/>
    </source>
</evidence>
<feature type="transmembrane region" description="Helical" evidence="1">
    <location>
        <begin position="382"/>
        <end position="400"/>
    </location>
</feature>
<name>A0ABV7L830_9PROT</name>
<feature type="transmembrane region" description="Helical" evidence="1">
    <location>
        <begin position="174"/>
        <end position="196"/>
    </location>
</feature>
<evidence type="ECO:0000313" key="2">
    <source>
        <dbReference type="EMBL" id="MFC3230417.1"/>
    </source>
</evidence>
<accession>A0ABV7L830</accession>
<keyword evidence="3" id="KW-1185">Reference proteome</keyword>
<organism evidence="2 3">
    <name type="scientific">Marinibaculum pumilum</name>
    <dbReference type="NCBI Taxonomy" id="1766165"/>
    <lineage>
        <taxon>Bacteria</taxon>
        <taxon>Pseudomonadati</taxon>
        <taxon>Pseudomonadota</taxon>
        <taxon>Alphaproteobacteria</taxon>
        <taxon>Rhodospirillales</taxon>
        <taxon>Rhodospirillaceae</taxon>
        <taxon>Marinibaculum</taxon>
    </lineage>
</organism>
<dbReference type="EMBL" id="JBHRTR010000046">
    <property type="protein sequence ID" value="MFC3230417.1"/>
    <property type="molecule type" value="Genomic_DNA"/>
</dbReference>
<dbReference type="RefSeq" id="WP_379905573.1">
    <property type="nucleotide sequence ID" value="NZ_JBHRTR010000046.1"/>
</dbReference>
<dbReference type="Proteomes" id="UP001595528">
    <property type="component" value="Unassembled WGS sequence"/>
</dbReference>
<evidence type="ECO:0000313" key="3">
    <source>
        <dbReference type="Proteomes" id="UP001595528"/>
    </source>
</evidence>
<reference evidence="3" key="1">
    <citation type="journal article" date="2019" name="Int. J. Syst. Evol. Microbiol.">
        <title>The Global Catalogue of Microorganisms (GCM) 10K type strain sequencing project: providing services to taxonomists for standard genome sequencing and annotation.</title>
        <authorList>
            <consortium name="The Broad Institute Genomics Platform"/>
            <consortium name="The Broad Institute Genome Sequencing Center for Infectious Disease"/>
            <person name="Wu L."/>
            <person name="Ma J."/>
        </authorList>
    </citation>
    <scope>NUCLEOTIDE SEQUENCE [LARGE SCALE GENOMIC DNA]</scope>
    <source>
        <strain evidence="3">KCTC 42964</strain>
    </source>
</reference>